<dbReference type="AlphaFoldDB" id="A0A0R2AN03"/>
<keyword evidence="1" id="KW-1133">Transmembrane helix</keyword>
<proteinExistence type="predicted"/>
<evidence type="ECO:0008006" key="4">
    <source>
        <dbReference type="Google" id="ProtNLM"/>
    </source>
</evidence>
<accession>A0A0R2AN03</accession>
<evidence type="ECO:0000313" key="2">
    <source>
        <dbReference type="EMBL" id="KRM68240.1"/>
    </source>
</evidence>
<keyword evidence="1" id="KW-0472">Membrane</keyword>
<feature type="transmembrane region" description="Helical" evidence="1">
    <location>
        <begin position="76"/>
        <end position="99"/>
    </location>
</feature>
<name>A0A0R2AN03_9LACO</name>
<organism evidence="2 3">
    <name type="scientific">Apilactobacillus ozensis DSM 23829 = JCM 17196</name>
    <dbReference type="NCBI Taxonomy" id="1423781"/>
    <lineage>
        <taxon>Bacteria</taxon>
        <taxon>Bacillati</taxon>
        <taxon>Bacillota</taxon>
        <taxon>Bacilli</taxon>
        <taxon>Lactobacillales</taxon>
        <taxon>Lactobacillaceae</taxon>
        <taxon>Apilactobacillus</taxon>
    </lineage>
</organism>
<evidence type="ECO:0000313" key="3">
    <source>
        <dbReference type="Proteomes" id="UP000052012"/>
    </source>
</evidence>
<keyword evidence="3" id="KW-1185">Reference proteome</keyword>
<dbReference type="PATRIC" id="fig|1423781.4.peg.1306"/>
<sequence length="105" mass="12640">MKYRYKVLIQIVILFYPFWLIINGFIGVLDKVPLHPDDLIFFGVLIIGLISMFNILLFMIRLFLLGWHEIGQYYKIFFFIHLILFIPSFTAWLVFLGVINPFRFF</sequence>
<reference evidence="2 3" key="1">
    <citation type="journal article" date="2015" name="Genome Announc.">
        <title>Expanding the biotechnology potential of lactobacilli through comparative genomics of 213 strains and associated genera.</title>
        <authorList>
            <person name="Sun Z."/>
            <person name="Harris H.M."/>
            <person name="McCann A."/>
            <person name="Guo C."/>
            <person name="Argimon S."/>
            <person name="Zhang W."/>
            <person name="Yang X."/>
            <person name="Jeffery I.B."/>
            <person name="Cooney J.C."/>
            <person name="Kagawa T.F."/>
            <person name="Liu W."/>
            <person name="Song Y."/>
            <person name="Salvetti E."/>
            <person name="Wrobel A."/>
            <person name="Rasinkangas P."/>
            <person name="Parkhill J."/>
            <person name="Rea M.C."/>
            <person name="O'Sullivan O."/>
            <person name="Ritari J."/>
            <person name="Douillard F.P."/>
            <person name="Paul Ross R."/>
            <person name="Yang R."/>
            <person name="Briner A.E."/>
            <person name="Felis G.E."/>
            <person name="de Vos W.M."/>
            <person name="Barrangou R."/>
            <person name="Klaenhammer T.R."/>
            <person name="Caufield P.W."/>
            <person name="Cui Y."/>
            <person name="Zhang H."/>
            <person name="O'Toole P.W."/>
        </authorList>
    </citation>
    <scope>NUCLEOTIDE SEQUENCE [LARGE SCALE GENOMIC DNA]</scope>
    <source>
        <strain evidence="2 3">DSM 23829</strain>
    </source>
</reference>
<protein>
    <recommendedName>
        <fullName evidence="4">Integral membrane protein</fullName>
    </recommendedName>
</protein>
<feature type="transmembrane region" description="Helical" evidence="1">
    <location>
        <begin position="7"/>
        <end position="28"/>
    </location>
</feature>
<gene>
    <name evidence="2" type="ORF">FD06_GL001261</name>
</gene>
<dbReference type="Proteomes" id="UP000052012">
    <property type="component" value="Unassembled WGS sequence"/>
</dbReference>
<feature type="transmembrane region" description="Helical" evidence="1">
    <location>
        <begin position="40"/>
        <end position="64"/>
    </location>
</feature>
<dbReference type="RefSeq" id="WP_054657539.1">
    <property type="nucleotide sequence ID" value="NZ_AYYQ01000029.1"/>
</dbReference>
<dbReference type="EMBL" id="AYYQ01000029">
    <property type="protein sequence ID" value="KRM68240.1"/>
    <property type="molecule type" value="Genomic_DNA"/>
</dbReference>
<comment type="caution">
    <text evidence="2">The sequence shown here is derived from an EMBL/GenBank/DDBJ whole genome shotgun (WGS) entry which is preliminary data.</text>
</comment>
<keyword evidence="1" id="KW-0812">Transmembrane</keyword>
<dbReference type="STRING" id="1423781.FD06_GL001261"/>
<evidence type="ECO:0000256" key="1">
    <source>
        <dbReference type="SAM" id="Phobius"/>
    </source>
</evidence>